<dbReference type="InterPro" id="IPR056789">
    <property type="entry name" value="LRR_R13L1-DRL21"/>
</dbReference>
<dbReference type="InterPro" id="IPR042197">
    <property type="entry name" value="Apaf_helical"/>
</dbReference>
<evidence type="ECO:0000256" key="1">
    <source>
        <dbReference type="ARBA" id="ARBA00022614"/>
    </source>
</evidence>
<evidence type="ECO:0000256" key="2">
    <source>
        <dbReference type="ARBA" id="ARBA00022737"/>
    </source>
</evidence>
<dbReference type="InterPro" id="IPR002182">
    <property type="entry name" value="NB-ARC"/>
</dbReference>
<evidence type="ECO:0000256" key="3">
    <source>
        <dbReference type="ARBA" id="ARBA00022741"/>
    </source>
</evidence>
<dbReference type="GO" id="GO:0006952">
    <property type="term" value="P:defense response"/>
    <property type="evidence" value="ECO:0007669"/>
    <property type="project" value="UniProtKB-KW"/>
</dbReference>
<dbReference type="InterPro" id="IPR032675">
    <property type="entry name" value="LRR_dom_sf"/>
</dbReference>
<dbReference type="Pfam" id="PF23559">
    <property type="entry name" value="WHD_DRP"/>
    <property type="match status" value="1"/>
</dbReference>
<dbReference type="PANTHER" id="PTHR36766">
    <property type="entry name" value="PLANT BROAD-SPECTRUM MILDEW RESISTANCE PROTEIN RPW8"/>
    <property type="match status" value="1"/>
</dbReference>
<evidence type="ECO:0000313" key="6">
    <source>
        <dbReference type="EMBL" id="OAY44841.2"/>
    </source>
</evidence>
<dbReference type="GO" id="GO:0051707">
    <property type="term" value="P:response to other organism"/>
    <property type="evidence" value="ECO:0007669"/>
    <property type="project" value="UniProtKB-ARBA"/>
</dbReference>
<dbReference type="GO" id="GO:0043531">
    <property type="term" value="F:ADP binding"/>
    <property type="evidence" value="ECO:0007669"/>
    <property type="project" value="InterPro"/>
</dbReference>
<keyword evidence="2" id="KW-0677">Repeat</keyword>
<keyword evidence="4" id="KW-0611">Plant defense</keyword>
<dbReference type="SUPFAM" id="SSF52540">
    <property type="entry name" value="P-loop containing nucleoside triphosphate hydrolases"/>
    <property type="match status" value="1"/>
</dbReference>
<dbReference type="InterPro" id="IPR038005">
    <property type="entry name" value="RX-like_CC"/>
</dbReference>
<dbReference type="Pfam" id="PF18052">
    <property type="entry name" value="Rx_N"/>
    <property type="match status" value="1"/>
</dbReference>
<dbReference type="Pfam" id="PF00931">
    <property type="entry name" value="NB-ARC"/>
    <property type="match status" value="1"/>
</dbReference>
<dbReference type="GO" id="GO:0005524">
    <property type="term" value="F:ATP binding"/>
    <property type="evidence" value="ECO:0007669"/>
    <property type="project" value="UniProtKB-KW"/>
</dbReference>
<gene>
    <name evidence="6" type="ORF">MANES_07G008991v8</name>
</gene>
<dbReference type="FunFam" id="3.40.50.300:FF:001091">
    <property type="entry name" value="Probable disease resistance protein At1g61300"/>
    <property type="match status" value="1"/>
</dbReference>
<dbReference type="InterPro" id="IPR058922">
    <property type="entry name" value="WHD_DRP"/>
</dbReference>
<protein>
    <submittedName>
        <fullName evidence="6">Uncharacterized protein</fullName>
    </submittedName>
</protein>
<evidence type="ECO:0000313" key="7">
    <source>
        <dbReference type="Proteomes" id="UP000091857"/>
    </source>
</evidence>
<keyword evidence="1" id="KW-0433">Leucine-rich repeat</keyword>
<dbReference type="PANTHER" id="PTHR36766:SF38">
    <property type="entry name" value="DISEASE RESISTANCE PROTEIN RGA3"/>
    <property type="match status" value="1"/>
</dbReference>
<dbReference type="Gene3D" id="1.10.8.430">
    <property type="entry name" value="Helical domain of apoptotic protease-activating factors"/>
    <property type="match status" value="1"/>
</dbReference>
<dbReference type="Pfam" id="PF25019">
    <property type="entry name" value="LRR_R13L1-DRL21"/>
    <property type="match status" value="1"/>
</dbReference>
<dbReference type="Gene3D" id="3.40.50.300">
    <property type="entry name" value="P-loop containing nucleotide triphosphate hydrolases"/>
    <property type="match status" value="1"/>
</dbReference>
<dbReference type="PRINTS" id="PR00364">
    <property type="entry name" value="DISEASERSIST"/>
</dbReference>
<reference evidence="7" key="1">
    <citation type="journal article" date="2016" name="Nat. Biotechnol.">
        <title>Sequencing wild and cultivated cassava and related species reveals extensive interspecific hybridization and genetic diversity.</title>
        <authorList>
            <person name="Bredeson J.V."/>
            <person name="Lyons J.B."/>
            <person name="Prochnik S.E."/>
            <person name="Wu G.A."/>
            <person name="Ha C.M."/>
            <person name="Edsinger-Gonzales E."/>
            <person name="Grimwood J."/>
            <person name="Schmutz J."/>
            <person name="Rabbi I.Y."/>
            <person name="Egesi C."/>
            <person name="Nauluvula P."/>
            <person name="Lebot V."/>
            <person name="Ndunguru J."/>
            <person name="Mkamilo G."/>
            <person name="Bart R.S."/>
            <person name="Setter T.L."/>
            <person name="Gleadow R.M."/>
            <person name="Kulakow P."/>
            <person name="Ferguson M.E."/>
            <person name="Rounsley S."/>
            <person name="Rokhsar D.S."/>
        </authorList>
    </citation>
    <scope>NUCLEOTIDE SEQUENCE [LARGE SCALE GENOMIC DNA]</scope>
    <source>
        <strain evidence="7">cv. AM560-2</strain>
    </source>
</reference>
<dbReference type="Gene3D" id="3.80.10.10">
    <property type="entry name" value="Ribonuclease Inhibitor"/>
    <property type="match status" value="3"/>
</dbReference>
<comment type="caution">
    <text evidence="6">The sequence shown here is derived from an EMBL/GenBank/DDBJ whole genome shotgun (WGS) entry which is preliminary data.</text>
</comment>
<name>A0A2C9VHH8_MANES</name>
<dbReference type="EMBL" id="CM004393">
    <property type="protein sequence ID" value="OAY44841.2"/>
    <property type="molecule type" value="Genomic_DNA"/>
</dbReference>
<evidence type="ECO:0000256" key="5">
    <source>
        <dbReference type="ARBA" id="ARBA00022840"/>
    </source>
</evidence>
<sequence>MTRSGRKDTLLYDPEIEKTAKSLRKQANLRNQASKPSSSTTPPHRPPTAPAEEISAPAETSITAPATAEFLPETEFLVMAENPAMAAPPAAHVEAENQAINMPIQAPQPQERTLGELAEPTGDQAPLCIEYPLLTAPFELRTGLIHLLPKFRGLENEDPHKHLKAFHVVCSTMRPQGIPEDDIKLRAFPFSLEDYAKEWLFYLPPGSITSWADMVRAFLRKFFPTSKAIGIRREISGIKQKHSEGLYEYWERFKKLCTSYPRHDISDQSLIEYFYGGLLPSERKFIDAACGGTIKKKSPREMRDLISSMAAASQQFGDQELPTRNVNEVSNSILSSQLSELTNAVRSLVVSQTQQVQQIQQPKTCGICANNHPTDLCPSLQEEDQQVNAVGGFNGQRRYDPYANTYNPGWRDHPNFSYARGNQYPSYQQRNQAQAAPQNSNTSLEEIVINLANTVQNLEKQMGQMASSLNKIESQGKLPSQTEINPRQNVSAITLRSGKELQDNRAEKLQKQGMEEILPESDQGSDLPSSLIGTDPIAGQTKLSSSDLTNSPEKAGSDLPKSTDQAESSQRQKQKPMEKFKVPPLFPKRFAKSQKEKEEKEILETLRKVEINIPLLDAVKQIPRYAKFLKELCTNRRKLAEREKVSVGECVSAVIQRKLPTKCKDRGMFAVSCKIGNVGIKKAMCDLGASINVMPLSIFNLLNAGTLKGTSIMIQLADRSIVYPKGVLENVLVQVDQLVFPADFYVIDMEEDKGKITSDILLGRPFLSTARTKIDVHDGTLTMEFEGEVIKFNVYDAMKFPNDVSPVYGLDVIDDLSQEIFDFDQENLLYEGLCRKEEVDSNITEAEKTADCCNLLDVGDLPRPLDNLLKSQTKSLEQTDLTESDLPRPPDNLPKSQPKSDSKQQKSALELKPLPSHLKYAYLGAGNSLPVIISNQLSQEEKEKLLDVLKKHKKAIGWTLEDIKGTSRPFGGGSSHQNHYKKTGYQ</sequence>
<organism evidence="6 7">
    <name type="scientific">Manihot esculenta</name>
    <name type="common">Cassava</name>
    <name type="synonym">Jatropha manihot</name>
    <dbReference type="NCBI Taxonomy" id="3983"/>
    <lineage>
        <taxon>Eukaryota</taxon>
        <taxon>Viridiplantae</taxon>
        <taxon>Streptophyta</taxon>
        <taxon>Embryophyta</taxon>
        <taxon>Tracheophyta</taxon>
        <taxon>Spermatophyta</taxon>
        <taxon>Magnoliopsida</taxon>
        <taxon>eudicotyledons</taxon>
        <taxon>Gunneridae</taxon>
        <taxon>Pentapetalae</taxon>
        <taxon>rosids</taxon>
        <taxon>fabids</taxon>
        <taxon>Malpighiales</taxon>
        <taxon>Euphorbiaceae</taxon>
        <taxon>Crotonoideae</taxon>
        <taxon>Manihoteae</taxon>
        <taxon>Manihot</taxon>
    </lineage>
</organism>
<dbReference type="InterPro" id="IPR041118">
    <property type="entry name" value="Rx_N"/>
</dbReference>
<dbReference type="CDD" id="cd14798">
    <property type="entry name" value="RX-CC_like"/>
    <property type="match status" value="1"/>
</dbReference>
<dbReference type="Proteomes" id="UP000091857">
    <property type="component" value="Chromosome 7"/>
</dbReference>
<proteinExistence type="predicted"/>
<evidence type="ECO:0000256" key="4">
    <source>
        <dbReference type="ARBA" id="ARBA00022821"/>
    </source>
</evidence>
<keyword evidence="5" id="KW-0067">ATP-binding</keyword>
<dbReference type="AlphaFoldDB" id="A0A2C9VHH8"/>
<dbReference type="SUPFAM" id="SSF52058">
    <property type="entry name" value="L domain-like"/>
    <property type="match status" value="2"/>
</dbReference>
<keyword evidence="7" id="KW-1185">Reference proteome</keyword>
<keyword evidence="3" id="KW-0547">Nucleotide-binding</keyword>
<dbReference type="Gene3D" id="1.20.5.4130">
    <property type="match status" value="1"/>
</dbReference>
<dbReference type="InterPro" id="IPR027417">
    <property type="entry name" value="P-loop_NTPase"/>
</dbReference>
<accession>A0A2C9VHH8</accession>